<protein>
    <submittedName>
        <fullName evidence="1">Uncharacterized protein</fullName>
    </submittedName>
</protein>
<reference evidence="1" key="1">
    <citation type="submission" date="2023-10" db="EMBL/GenBank/DDBJ databases">
        <title>Genome assembly of Pristionchus species.</title>
        <authorList>
            <person name="Yoshida K."/>
            <person name="Sommer R.J."/>
        </authorList>
    </citation>
    <scope>NUCLEOTIDE SEQUENCE</scope>
    <source>
        <strain evidence="1">RS0144</strain>
    </source>
</reference>
<dbReference type="AlphaFoldDB" id="A0AAV5UBI1"/>
<accession>A0AAV5UBI1</accession>
<sequence length="161" mass="18591">MKEEKDKKFLLTMEHLSFSWCYLRKTTLESISTEKEHEKVIGRAINVYKVVLHDFTPPEIRAPLGLQIRYDARERIEIFSGSQDDLFDSSEIGGYHTGGEWKECMQQEYVHGTHPTESQFLQSGESDYRDGSEWTLFVSRTGRNARGCTADCKEGRQGVME</sequence>
<dbReference type="EMBL" id="BTSX01000006">
    <property type="protein sequence ID" value="GMT04271.1"/>
    <property type="molecule type" value="Genomic_DNA"/>
</dbReference>
<comment type="caution">
    <text evidence="1">The sequence shown here is derived from an EMBL/GenBank/DDBJ whole genome shotgun (WGS) entry which is preliminary data.</text>
</comment>
<dbReference type="Proteomes" id="UP001432027">
    <property type="component" value="Unassembled WGS sequence"/>
</dbReference>
<organism evidence="1 2">
    <name type="scientific">Pristionchus entomophagus</name>
    <dbReference type="NCBI Taxonomy" id="358040"/>
    <lineage>
        <taxon>Eukaryota</taxon>
        <taxon>Metazoa</taxon>
        <taxon>Ecdysozoa</taxon>
        <taxon>Nematoda</taxon>
        <taxon>Chromadorea</taxon>
        <taxon>Rhabditida</taxon>
        <taxon>Rhabditina</taxon>
        <taxon>Diplogasteromorpha</taxon>
        <taxon>Diplogasteroidea</taxon>
        <taxon>Neodiplogasteridae</taxon>
        <taxon>Pristionchus</taxon>
    </lineage>
</organism>
<proteinExistence type="predicted"/>
<evidence type="ECO:0000313" key="2">
    <source>
        <dbReference type="Proteomes" id="UP001432027"/>
    </source>
</evidence>
<gene>
    <name evidence="1" type="ORF">PENTCL1PPCAC_26445</name>
</gene>
<name>A0AAV5UBI1_9BILA</name>
<keyword evidence="2" id="KW-1185">Reference proteome</keyword>
<evidence type="ECO:0000313" key="1">
    <source>
        <dbReference type="EMBL" id="GMT04271.1"/>
    </source>
</evidence>